<proteinExistence type="predicted"/>
<evidence type="ECO:0000313" key="2">
    <source>
        <dbReference type="Proteomes" id="UP000317355"/>
    </source>
</evidence>
<comment type="caution">
    <text evidence="1">The sequence shown here is derived from an EMBL/GenBank/DDBJ whole genome shotgun (WGS) entry which is preliminary data.</text>
</comment>
<organism evidence="1 2">
    <name type="scientific">Sedimenticola thiotaurini</name>
    <dbReference type="NCBI Taxonomy" id="1543721"/>
    <lineage>
        <taxon>Bacteria</taxon>
        <taxon>Pseudomonadati</taxon>
        <taxon>Pseudomonadota</taxon>
        <taxon>Gammaproteobacteria</taxon>
        <taxon>Chromatiales</taxon>
        <taxon>Sedimenticolaceae</taxon>
        <taxon>Sedimenticola</taxon>
    </lineage>
</organism>
<protein>
    <submittedName>
        <fullName evidence="1">Uncharacterized protein</fullName>
    </submittedName>
</protein>
<dbReference type="EMBL" id="VMRY01000054">
    <property type="protein sequence ID" value="TVT53567.1"/>
    <property type="molecule type" value="Genomic_DNA"/>
</dbReference>
<evidence type="ECO:0000313" key="1">
    <source>
        <dbReference type="EMBL" id="TVT53567.1"/>
    </source>
</evidence>
<sequence>MSDMEQITLRLSVPEIEQYCADLCRGTSNASRKHATLIALEGFITTHASSDTFSGPFHKIISIIQQYSEQTRSQLLKQYADELVTALSRRNAGEIARIHDSLSRNGFDQILEAALDKLSLTDQMTLKEWAESWSSDAENKALAASGFPDAFNFKGAGIALSDYRAVCELKRKLSPL</sequence>
<name>A0A558CXS4_9GAMM</name>
<dbReference type="Proteomes" id="UP000317355">
    <property type="component" value="Unassembled WGS sequence"/>
</dbReference>
<reference evidence="1 2" key="1">
    <citation type="submission" date="2019-07" db="EMBL/GenBank/DDBJ databases">
        <title>The pathways for chlorine oxyanion respiration interact through the shared metabolite chlorate.</title>
        <authorList>
            <person name="Barnum T.P."/>
            <person name="Cheng Y."/>
            <person name="Hill K.A."/>
            <person name="Lucas L.N."/>
            <person name="Carlson H.K."/>
            <person name="Coates J.D."/>
        </authorList>
    </citation>
    <scope>NUCLEOTIDE SEQUENCE [LARGE SCALE GENOMIC DNA]</scope>
    <source>
        <strain evidence="1">BK-3</strain>
    </source>
</reference>
<gene>
    <name evidence="1" type="ORF">FHK82_11590</name>
</gene>
<accession>A0A558CXS4</accession>
<dbReference type="AlphaFoldDB" id="A0A558CXS4"/>